<keyword evidence="3" id="KW-0238">DNA-binding</keyword>
<evidence type="ECO:0000256" key="3">
    <source>
        <dbReference type="ARBA" id="ARBA00023125"/>
    </source>
</evidence>
<dbReference type="Pfam" id="PF04542">
    <property type="entry name" value="Sigma70_r2"/>
    <property type="match status" value="1"/>
</dbReference>
<dbReference type="InterPro" id="IPR007630">
    <property type="entry name" value="RNA_pol_sigma70_r4"/>
</dbReference>
<evidence type="ECO:0000259" key="8">
    <source>
        <dbReference type="Pfam" id="PF04545"/>
    </source>
</evidence>
<feature type="compositionally biased region" description="Basic and acidic residues" evidence="5">
    <location>
        <begin position="30"/>
        <end position="42"/>
    </location>
</feature>
<evidence type="ECO:0000256" key="5">
    <source>
        <dbReference type="SAM" id="MobiDB-lite"/>
    </source>
</evidence>
<dbReference type="InterPro" id="IPR000943">
    <property type="entry name" value="RNA_pol_sigma70"/>
</dbReference>
<dbReference type="InterPro" id="IPR007624">
    <property type="entry name" value="RNA_pol_sigma70_r3"/>
</dbReference>
<feature type="domain" description="RNA polymerase sigma-70 region 4" evidence="8">
    <location>
        <begin position="231"/>
        <end position="283"/>
    </location>
</feature>
<name>A0A844FY23_9BACT</name>
<protein>
    <submittedName>
        <fullName evidence="9">Sigma-70 family RNA polymerase sigma factor</fullName>
    </submittedName>
</protein>
<dbReference type="Pfam" id="PF04539">
    <property type="entry name" value="Sigma70_r3"/>
    <property type="match status" value="1"/>
</dbReference>
<feature type="domain" description="RNA polymerase sigma-70 region 3" evidence="6">
    <location>
        <begin position="141"/>
        <end position="205"/>
    </location>
</feature>
<evidence type="ECO:0000256" key="4">
    <source>
        <dbReference type="ARBA" id="ARBA00023163"/>
    </source>
</evidence>
<gene>
    <name evidence="9" type="ORF">FYJ85_01045</name>
</gene>
<evidence type="ECO:0000313" key="10">
    <source>
        <dbReference type="Proteomes" id="UP000435649"/>
    </source>
</evidence>
<accession>A0A844FY23</accession>
<keyword evidence="2" id="KW-0731">Sigma factor</keyword>
<dbReference type="CDD" id="cd06171">
    <property type="entry name" value="Sigma70_r4"/>
    <property type="match status" value="1"/>
</dbReference>
<dbReference type="Gene3D" id="1.10.601.10">
    <property type="entry name" value="RNA Polymerase Primary Sigma Factor"/>
    <property type="match status" value="1"/>
</dbReference>
<keyword evidence="1" id="KW-0805">Transcription regulation</keyword>
<keyword evidence="10" id="KW-1185">Reference proteome</keyword>
<sequence>MRCSRSIRARSIPSNREFSGEAPETEVPEDSPHILRKARSEMEENTGTKQETEEERVNALIEQNLRLVQKIANDFLGRGLSWEDLVSEGNRGLITAAHKFDPSRGARFSTYSAWWIKQAIRQAIAEQARTVRVPIGTQINWRRIRKVAKELTEKLGREPTDEEVAAEAKLPVATIQRLRSSNQVEVHSLNAPVSGEESESGEFMEFVYDETAPGPDQELINLEDVEQLLALLETLPEREKQVLRLRFGLDGEPVRTLEEVGAIIGCTNERVRQIQNQALRKLQQQIIKMK</sequence>
<organism evidence="9 10">
    <name type="scientific">Victivallis lenta</name>
    <dbReference type="NCBI Taxonomy" id="2606640"/>
    <lineage>
        <taxon>Bacteria</taxon>
        <taxon>Pseudomonadati</taxon>
        <taxon>Lentisphaerota</taxon>
        <taxon>Lentisphaeria</taxon>
        <taxon>Victivallales</taxon>
        <taxon>Victivallaceae</taxon>
        <taxon>Victivallis</taxon>
    </lineage>
</organism>
<keyword evidence="4" id="KW-0804">Transcription</keyword>
<proteinExistence type="predicted"/>
<reference evidence="9 10" key="1">
    <citation type="submission" date="2019-08" db="EMBL/GenBank/DDBJ databases">
        <title>In-depth cultivation of the pig gut microbiome towards novel bacterial diversity and tailored functional studies.</title>
        <authorList>
            <person name="Wylensek D."/>
            <person name="Hitch T.C.A."/>
            <person name="Clavel T."/>
        </authorList>
    </citation>
    <scope>NUCLEOTIDE SEQUENCE [LARGE SCALE GENOMIC DNA]</scope>
    <source>
        <strain evidence="9 10">BBE-744-WT-12</strain>
    </source>
</reference>
<dbReference type="InterPro" id="IPR050239">
    <property type="entry name" value="Sigma-70_RNA_pol_init_factors"/>
</dbReference>
<evidence type="ECO:0000256" key="2">
    <source>
        <dbReference type="ARBA" id="ARBA00023082"/>
    </source>
</evidence>
<dbReference type="InterPro" id="IPR014284">
    <property type="entry name" value="RNA_pol_sigma-70_dom"/>
</dbReference>
<dbReference type="PANTHER" id="PTHR30603:SF47">
    <property type="entry name" value="RNA POLYMERASE SIGMA FACTOR SIGD, CHLOROPLASTIC"/>
    <property type="match status" value="1"/>
</dbReference>
<dbReference type="GO" id="GO:0016987">
    <property type="term" value="F:sigma factor activity"/>
    <property type="evidence" value="ECO:0007669"/>
    <property type="project" value="UniProtKB-KW"/>
</dbReference>
<evidence type="ECO:0000256" key="1">
    <source>
        <dbReference type="ARBA" id="ARBA00023015"/>
    </source>
</evidence>
<dbReference type="EMBL" id="VUNS01000001">
    <property type="protein sequence ID" value="MST95634.1"/>
    <property type="molecule type" value="Genomic_DNA"/>
</dbReference>
<dbReference type="InterPro" id="IPR013324">
    <property type="entry name" value="RNA_pol_sigma_r3/r4-like"/>
</dbReference>
<dbReference type="SUPFAM" id="SSF88946">
    <property type="entry name" value="Sigma2 domain of RNA polymerase sigma factors"/>
    <property type="match status" value="1"/>
</dbReference>
<dbReference type="AlphaFoldDB" id="A0A844FY23"/>
<dbReference type="NCBIfam" id="TIGR02937">
    <property type="entry name" value="sigma70-ECF"/>
    <property type="match status" value="1"/>
</dbReference>
<dbReference type="Gene3D" id="1.10.10.10">
    <property type="entry name" value="Winged helix-like DNA-binding domain superfamily/Winged helix DNA-binding domain"/>
    <property type="match status" value="2"/>
</dbReference>
<comment type="caution">
    <text evidence="9">The sequence shown here is derived from an EMBL/GenBank/DDBJ whole genome shotgun (WGS) entry which is preliminary data.</text>
</comment>
<dbReference type="Proteomes" id="UP000435649">
    <property type="component" value="Unassembled WGS sequence"/>
</dbReference>
<evidence type="ECO:0000259" key="7">
    <source>
        <dbReference type="Pfam" id="PF04542"/>
    </source>
</evidence>
<dbReference type="InterPro" id="IPR013325">
    <property type="entry name" value="RNA_pol_sigma_r2"/>
</dbReference>
<dbReference type="InterPro" id="IPR007627">
    <property type="entry name" value="RNA_pol_sigma70_r2"/>
</dbReference>
<dbReference type="GO" id="GO:0003677">
    <property type="term" value="F:DNA binding"/>
    <property type="evidence" value="ECO:0007669"/>
    <property type="project" value="UniProtKB-KW"/>
</dbReference>
<feature type="domain" description="RNA polymerase sigma-70 region 2" evidence="7">
    <location>
        <begin position="60"/>
        <end position="130"/>
    </location>
</feature>
<dbReference type="PANTHER" id="PTHR30603">
    <property type="entry name" value="RNA POLYMERASE SIGMA FACTOR RPO"/>
    <property type="match status" value="1"/>
</dbReference>
<feature type="region of interest" description="Disordered" evidence="5">
    <location>
        <begin position="1"/>
        <end position="54"/>
    </location>
</feature>
<evidence type="ECO:0000313" key="9">
    <source>
        <dbReference type="EMBL" id="MST95634.1"/>
    </source>
</evidence>
<dbReference type="PIRSF" id="PIRSF000770">
    <property type="entry name" value="RNA_pol_sigma-SigE/K"/>
    <property type="match status" value="1"/>
</dbReference>
<dbReference type="PRINTS" id="PR00046">
    <property type="entry name" value="SIGMA70FCT"/>
</dbReference>
<dbReference type="GO" id="GO:0006352">
    <property type="term" value="P:DNA-templated transcription initiation"/>
    <property type="evidence" value="ECO:0007669"/>
    <property type="project" value="InterPro"/>
</dbReference>
<dbReference type="InterPro" id="IPR036388">
    <property type="entry name" value="WH-like_DNA-bd_sf"/>
</dbReference>
<evidence type="ECO:0000259" key="6">
    <source>
        <dbReference type="Pfam" id="PF04539"/>
    </source>
</evidence>
<dbReference type="SUPFAM" id="SSF88659">
    <property type="entry name" value="Sigma3 and sigma4 domains of RNA polymerase sigma factors"/>
    <property type="match status" value="2"/>
</dbReference>
<dbReference type="Pfam" id="PF04545">
    <property type="entry name" value="Sigma70_r4"/>
    <property type="match status" value="1"/>
</dbReference>